<evidence type="ECO:0000313" key="4">
    <source>
        <dbReference type="Proteomes" id="UP000241229"/>
    </source>
</evidence>
<keyword evidence="1 2" id="KW-0732">Signal</keyword>
<evidence type="ECO:0000256" key="1">
    <source>
        <dbReference type="ARBA" id="ARBA00022729"/>
    </source>
</evidence>
<dbReference type="InterPro" id="IPR018389">
    <property type="entry name" value="DctP_fam"/>
</dbReference>
<accession>A0A2P7SS22</accession>
<dbReference type="OrthoDB" id="7822595at2"/>
<feature type="signal peptide" evidence="2">
    <location>
        <begin position="1"/>
        <end position="23"/>
    </location>
</feature>
<keyword evidence="4" id="KW-1185">Reference proteome</keyword>
<dbReference type="EMBL" id="PXYK01000002">
    <property type="protein sequence ID" value="PSJ65282.1"/>
    <property type="molecule type" value="Genomic_DNA"/>
</dbReference>
<comment type="caution">
    <text evidence="3">The sequence shown here is derived from an EMBL/GenBank/DDBJ whole genome shotgun (WGS) entry which is preliminary data.</text>
</comment>
<reference evidence="3 4" key="1">
    <citation type="submission" date="2018-03" db="EMBL/GenBank/DDBJ databases">
        <title>The draft genome of Mesorhizobium sp. 6GN-30.</title>
        <authorList>
            <person name="Liu L."/>
            <person name="Li L."/>
            <person name="Wang T."/>
            <person name="Zhang X."/>
            <person name="Liang L."/>
        </authorList>
    </citation>
    <scope>NUCLEOTIDE SEQUENCE [LARGE SCALE GENOMIC DNA]</scope>
    <source>
        <strain evidence="3 4">6GN30</strain>
    </source>
</reference>
<dbReference type="InterPro" id="IPR038404">
    <property type="entry name" value="TRAP_DctP_sf"/>
</dbReference>
<proteinExistence type="predicted"/>
<dbReference type="NCBIfam" id="NF037995">
    <property type="entry name" value="TRAP_S1"/>
    <property type="match status" value="1"/>
</dbReference>
<gene>
    <name evidence="3" type="ORF">C7I84_02750</name>
</gene>
<name>A0A2P7SS22_9HYPH</name>
<sequence length="340" mass="35979">MIGKLLSLACACAMLLCAGSAFADTVTIRYSSWLPTSHWYVASNIVPYLEEIETVTEGRVKVDILPKTVGTPQSQFDVVHDGLADMSWIVVGYTPGRFTLAEMGELPLTGDTTSTGPAFHRLYMQHFAGAGEFDGVALLAVYTGSAGHVATRGKKVQAVADFKGLKLRSASNAATEALNLLGAVPILKSAAETFELLSTGAIDGSLMIPETVVSANGIDFLDSFTVVPDGLFNTVHATIVNQDKWNEIAPEDQKAILAISGESLARTVGESYARENAEAFEAMKAKGYAIDTLSPEEGARLKTVLAPVEQKWIDAARQKGIADPAAVLAELRAASAKAGD</sequence>
<dbReference type="Pfam" id="PF03480">
    <property type="entry name" value="DctP"/>
    <property type="match status" value="1"/>
</dbReference>
<dbReference type="RefSeq" id="WP_106770622.1">
    <property type="nucleotide sequence ID" value="NZ_PXYK01000002.1"/>
</dbReference>
<evidence type="ECO:0000256" key="2">
    <source>
        <dbReference type="SAM" id="SignalP"/>
    </source>
</evidence>
<evidence type="ECO:0000313" key="3">
    <source>
        <dbReference type="EMBL" id="PSJ65282.1"/>
    </source>
</evidence>
<dbReference type="GO" id="GO:0055085">
    <property type="term" value="P:transmembrane transport"/>
    <property type="evidence" value="ECO:0007669"/>
    <property type="project" value="InterPro"/>
</dbReference>
<dbReference type="Gene3D" id="3.40.190.170">
    <property type="entry name" value="Bacterial extracellular solute-binding protein, family 7"/>
    <property type="match status" value="1"/>
</dbReference>
<protein>
    <submittedName>
        <fullName evidence="3">ABC transporter substrate-binding protein</fullName>
    </submittedName>
</protein>
<feature type="chain" id="PRO_5015145187" evidence="2">
    <location>
        <begin position="24"/>
        <end position="340"/>
    </location>
</feature>
<dbReference type="AlphaFoldDB" id="A0A2P7SS22"/>
<dbReference type="Proteomes" id="UP000241229">
    <property type="component" value="Unassembled WGS sequence"/>
</dbReference>
<organism evidence="3 4">
    <name type="scientific">Kumtagia ephedrae</name>
    <dbReference type="NCBI Taxonomy" id="2116701"/>
    <lineage>
        <taxon>Bacteria</taxon>
        <taxon>Pseudomonadati</taxon>
        <taxon>Pseudomonadota</taxon>
        <taxon>Alphaproteobacteria</taxon>
        <taxon>Hyphomicrobiales</taxon>
        <taxon>Phyllobacteriaceae</taxon>
        <taxon>Kumtagia</taxon>
    </lineage>
</organism>
<dbReference type="PANTHER" id="PTHR33376">
    <property type="match status" value="1"/>
</dbReference>
<dbReference type="CDD" id="cd13665">
    <property type="entry name" value="PBP2_TRAP_Dctp3_4"/>
    <property type="match status" value="1"/>
</dbReference>
<dbReference type="PANTHER" id="PTHR33376:SF15">
    <property type="entry name" value="BLL6794 PROTEIN"/>
    <property type="match status" value="1"/>
</dbReference>